<organism evidence="2 3">
    <name type="scientific">Kitasatospora cheerisanensis KCTC 2395</name>
    <dbReference type="NCBI Taxonomy" id="1348663"/>
    <lineage>
        <taxon>Bacteria</taxon>
        <taxon>Bacillati</taxon>
        <taxon>Actinomycetota</taxon>
        <taxon>Actinomycetes</taxon>
        <taxon>Kitasatosporales</taxon>
        <taxon>Streptomycetaceae</taxon>
        <taxon>Kitasatospora</taxon>
    </lineage>
</organism>
<keyword evidence="1" id="KW-0732">Signal</keyword>
<dbReference type="GO" id="GO:0046677">
    <property type="term" value="P:response to antibiotic"/>
    <property type="evidence" value="ECO:0007669"/>
    <property type="project" value="InterPro"/>
</dbReference>
<dbReference type="Gene3D" id="3.40.1660.10">
    <property type="entry name" value="EreA-like (biosynthetic domain)"/>
    <property type="match status" value="1"/>
</dbReference>
<name>A0A066YVW2_9ACTN</name>
<dbReference type="SUPFAM" id="SSF159501">
    <property type="entry name" value="EreA/ChaN-like"/>
    <property type="match status" value="1"/>
</dbReference>
<dbReference type="PANTHER" id="PTHR31299:SF0">
    <property type="entry name" value="ESTERASE, PUTATIVE (AFU_ORTHOLOGUE AFUA_1G05850)-RELATED"/>
    <property type="match status" value="1"/>
</dbReference>
<dbReference type="OrthoDB" id="9810066at2"/>
<dbReference type="Gene3D" id="1.20.1440.30">
    <property type="entry name" value="Biosynthetic Protein domain"/>
    <property type="match status" value="1"/>
</dbReference>
<gene>
    <name evidence="2" type="ORF">KCH_62340</name>
</gene>
<dbReference type="PIRSF" id="PIRSF036794">
    <property type="entry name" value="UCP_erythr_ester"/>
    <property type="match status" value="1"/>
</dbReference>
<reference evidence="2 3" key="1">
    <citation type="submission" date="2014-05" db="EMBL/GenBank/DDBJ databases">
        <title>Draft Genome Sequence of Kitasatospora cheerisanensis KCTC 2395.</title>
        <authorList>
            <person name="Nam D.H."/>
        </authorList>
    </citation>
    <scope>NUCLEOTIDE SEQUENCE [LARGE SCALE GENOMIC DNA]</scope>
    <source>
        <strain evidence="2 3">KCTC 2395</strain>
    </source>
</reference>
<proteinExistence type="predicted"/>
<dbReference type="AlphaFoldDB" id="A0A066YVW2"/>
<dbReference type="PATRIC" id="fig|1348663.4.peg.6033"/>
<keyword evidence="3" id="KW-1185">Reference proteome</keyword>
<dbReference type="InterPro" id="IPR052036">
    <property type="entry name" value="Hydrolase/PRTase-associated"/>
</dbReference>
<feature type="chain" id="PRO_5039582343" evidence="1">
    <location>
        <begin position="33"/>
        <end position="444"/>
    </location>
</feature>
<dbReference type="Gene3D" id="3.30.1870.10">
    <property type="entry name" value="EreA-like, domain 2"/>
    <property type="match status" value="1"/>
</dbReference>
<dbReference type="Proteomes" id="UP000027178">
    <property type="component" value="Unassembled WGS sequence"/>
</dbReference>
<dbReference type="PANTHER" id="PTHR31299">
    <property type="entry name" value="ESTERASE, PUTATIVE (AFU_ORTHOLOGUE AFUA_1G05850)-RELATED"/>
    <property type="match status" value="1"/>
</dbReference>
<dbReference type="InterPro" id="IPR007815">
    <property type="entry name" value="Emycin_Estase"/>
</dbReference>
<dbReference type="eggNOG" id="COG2312">
    <property type="taxonomic scope" value="Bacteria"/>
</dbReference>
<feature type="signal peptide" evidence="1">
    <location>
        <begin position="1"/>
        <end position="32"/>
    </location>
</feature>
<evidence type="ECO:0000313" key="3">
    <source>
        <dbReference type="Proteomes" id="UP000027178"/>
    </source>
</evidence>
<dbReference type="InterPro" id="IPR014622">
    <property type="entry name" value="UCP036794_erythomycin"/>
</dbReference>
<comment type="caution">
    <text evidence="2">The sequence shown here is derived from an EMBL/GenBank/DDBJ whole genome shotgun (WGS) entry which is preliminary data.</text>
</comment>
<dbReference type="InterPro" id="IPR006311">
    <property type="entry name" value="TAT_signal"/>
</dbReference>
<evidence type="ECO:0000313" key="2">
    <source>
        <dbReference type="EMBL" id="KDN82080.1"/>
    </source>
</evidence>
<dbReference type="CDD" id="cd14728">
    <property type="entry name" value="Ere-like"/>
    <property type="match status" value="1"/>
</dbReference>
<dbReference type="HOGENOM" id="CLU_026490_1_0_11"/>
<protein>
    <submittedName>
        <fullName evidence="2">Erythromycin esterase</fullName>
    </submittedName>
</protein>
<dbReference type="Pfam" id="PF05139">
    <property type="entry name" value="Erythro_esteras"/>
    <property type="match status" value="1"/>
</dbReference>
<sequence length="444" mass="48106">MTAHRRHLSRRGLLTTTAALAIPALHLPAAAAADRTDRTERPVVQQLTSAAYPLDTTAPAGGTADLRPLGELIGDSLVVGLGEATHGSHEFFTLKHRVFRYLVAERGFTAFALEASWTAGLEIDEFLQGGDGDARRVADRTLAGSPWHREEFADLISWMRDHNRRNPGRPVHFLGADLGLPALGDRVFRRVLDAVRAARPQDAARLADLYAPLRPLDDAIGYLGRPVAERRANAELARRAGELTSALGDDPAVQHARVIADTFAFLAMDPADPATVAAAEQLRDRAMAQNVLWWQRRTGHRILLSAHNGHAGYASTMPELYPDPQGAQLRRALGGRYTAIGTTFDRGAFLTTAAGAGGAWRPVSVPPAAPGSVEHTLDQVRHRDFYLPLRRLPAAARAWLATPHPTYDAGTTFTPEPLPVLAPAAAYDVLIHLHEVTAARELTP</sequence>
<accession>A0A066YVW2</accession>
<evidence type="ECO:0000256" key="1">
    <source>
        <dbReference type="SAM" id="SignalP"/>
    </source>
</evidence>
<dbReference type="PROSITE" id="PS51318">
    <property type="entry name" value="TAT"/>
    <property type="match status" value="1"/>
</dbReference>
<dbReference type="EMBL" id="JNBY01000126">
    <property type="protein sequence ID" value="KDN82080.1"/>
    <property type="molecule type" value="Genomic_DNA"/>
</dbReference>
<dbReference type="RefSeq" id="WP_035867918.1">
    <property type="nucleotide sequence ID" value="NZ_KK853997.1"/>
</dbReference>